<keyword evidence="7 14" id="KW-1133">Transmembrane helix</keyword>
<evidence type="ECO:0000256" key="2">
    <source>
        <dbReference type="ARBA" id="ARBA00022448"/>
    </source>
</evidence>
<keyword evidence="2 14" id="KW-0813">Transport</keyword>
<dbReference type="Proteomes" id="UP000242133">
    <property type="component" value="Unassembled WGS sequence"/>
</dbReference>
<keyword evidence="16" id="KW-1185">Reference proteome</keyword>
<evidence type="ECO:0000256" key="11">
    <source>
        <dbReference type="ARBA" id="ARBA00023075"/>
    </source>
</evidence>
<dbReference type="RefSeq" id="WP_106590946.1">
    <property type="nucleotide sequence ID" value="NZ_PYGI01000005.1"/>
</dbReference>
<dbReference type="GO" id="GO:0006814">
    <property type="term" value="P:sodium ion transport"/>
    <property type="evidence" value="ECO:0007669"/>
    <property type="project" value="UniProtKB-UniRule"/>
</dbReference>
<reference evidence="15 16" key="1">
    <citation type="submission" date="2018-03" db="EMBL/GenBank/DDBJ databases">
        <title>Genomic Encyclopedia of Archaeal and Bacterial Type Strains, Phase II (KMG-II): from individual species to whole genera.</title>
        <authorList>
            <person name="Goeker M."/>
        </authorList>
    </citation>
    <scope>NUCLEOTIDE SEQUENCE [LARGE SCALE GENOMIC DNA]</scope>
    <source>
        <strain evidence="15 16">DSM 17586</strain>
    </source>
</reference>
<protein>
    <recommendedName>
        <fullName evidence="14">Na(+)-translocating NADH-quinone reductase subunit E</fullName>
        <shortName evidence="14">Na(+)-NQR subunit E</shortName>
        <shortName evidence="14">Na(+)-translocating NQR subunit E</shortName>
        <ecNumber evidence="14">7.2.1.1</ecNumber>
    </recommendedName>
    <alternativeName>
        <fullName evidence="14">NQR complex subunit E</fullName>
    </alternativeName>
    <alternativeName>
        <fullName evidence="14">NQR-1 subunit E</fullName>
    </alternativeName>
</protein>
<dbReference type="InterPro" id="IPR050133">
    <property type="entry name" value="NqrDE/RnfAE_oxidrdctase"/>
</dbReference>
<dbReference type="HAMAP" id="MF_00429">
    <property type="entry name" value="NqrE"/>
    <property type="match status" value="1"/>
</dbReference>
<feature type="transmembrane region" description="Helical" evidence="14">
    <location>
        <begin position="176"/>
        <end position="197"/>
    </location>
</feature>
<dbReference type="PIRSF" id="PIRSF006102">
    <property type="entry name" value="NQR_DE"/>
    <property type="match status" value="1"/>
</dbReference>
<evidence type="ECO:0000313" key="16">
    <source>
        <dbReference type="Proteomes" id="UP000242133"/>
    </source>
</evidence>
<comment type="subunit">
    <text evidence="14">Composed of six subunits; NqrA, NqrB, NqrC, NqrD, NqrE and NqrF.</text>
</comment>
<feature type="transmembrane region" description="Helical" evidence="14">
    <location>
        <begin position="38"/>
        <end position="64"/>
    </location>
</feature>
<dbReference type="GO" id="GO:0016655">
    <property type="term" value="F:oxidoreductase activity, acting on NAD(P)H, quinone or similar compound as acceptor"/>
    <property type="evidence" value="ECO:0007669"/>
    <property type="project" value="UniProtKB-UniRule"/>
</dbReference>
<dbReference type="GO" id="GO:0012505">
    <property type="term" value="C:endomembrane system"/>
    <property type="evidence" value="ECO:0007669"/>
    <property type="project" value="UniProtKB-SubCell"/>
</dbReference>
<dbReference type="InterPro" id="IPR010967">
    <property type="entry name" value="NqrE"/>
</dbReference>
<evidence type="ECO:0000256" key="9">
    <source>
        <dbReference type="ARBA" id="ARBA00023053"/>
    </source>
</evidence>
<evidence type="ECO:0000256" key="10">
    <source>
        <dbReference type="ARBA" id="ARBA00023065"/>
    </source>
</evidence>
<organism evidence="15 16">
    <name type="scientific">Marinobacterium halophilum</name>
    <dbReference type="NCBI Taxonomy" id="267374"/>
    <lineage>
        <taxon>Bacteria</taxon>
        <taxon>Pseudomonadati</taxon>
        <taxon>Pseudomonadota</taxon>
        <taxon>Gammaproteobacteria</taxon>
        <taxon>Oceanospirillales</taxon>
        <taxon>Oceanospirillaceae</taxon>
        <taxon>Marinobacterium</taxon>
    </lineage>
</organism>
<keyword evidence="9 14" id="KW-0915">Sodium</keyword>
<keyword evidence="4" id="KW-0997">Cell inner membrane</keyword>
<evidence type="ECO:0000256" key="14">
    <source>
        <dbReference type="HAMAP-Rule" id="MF_00429"/>
    </source>
</evidence>
<keyword evidence="13 14" id="KW-0739">Sodium transport</keyword>
<keyword evidence="5 14" id="KW-0812">Transmembrane</keyword>
<evidence type="ECO:0000256" key="7">
    <source>
        <dbReference type="ARBA" id="ARBA00022989"/>
    </source>
</evidence>
<keyword evidence="11 14" id="KW-0830">Ubiquinone</keyword>
<evidence type="ECO:0000256" key="5">
    <source>
        <dbReference type="ARBA" id="ARBA00022692"/>
    </source>
</evidence>
<dbReference type="Pfam" id="PF02508">
    <property type="entry name" value="Rnf-Nqr"/>
    <property type="match status" value="1"/>
</dbReference>
<dbReference type="InterPro" id="IPR003667">
    <property type="entry name" value="NqrDE/RnfAE"/>
</dbReference>
<comment type="function">
    <text evidence="14">NQR complex catalyzes the reduction of ubiquinone-1 to ubiquinol by two successive reactions, coupled with the transport of Na(+) ions from the cytoplasm to the periplasm. NqrA to NqrE are probably involved in the second step, the conversion of ubisemiquinone to ubiquinol.</text>
</comment>
<feature type="transmembrane region" description="Helical" evidence="14">
    <location>
        <begin position="84"/>
        <end position="102"/>
    </location>
</feature>
<dbReference type="AlphaFoldDB" id="A0A2P8F0C2"/>
<keyword evidence="10 14" id="KW-0406">Ion transport</keyword>
<keyword evidence="3 14" id="KW-1003">Cell membrane</keyword>
<comment type="subcellular location">
    <subcellularLocation>
        <location evidence="14">Cell membrane</location>
        <topology evidence="14">Multi-pass membrane protein</topology>
    </subcellularLocation>
    <subcellularLocation>
        <location evidence="1">Endomembrane system</location>
        <topology evidence="1">Multi-pass membrane protein</topology>
    </subcellularLocation>
</comment>
<dbReference type="PANTHER" id="PTHR30335">
    <property type="entry name" value="INTEGRAL MEMBRANE PROTEIN OF SOXR-REDUCING COMPLEX"/>
    <property type="match status" value="1"/>
</dbReference>
<evidence type="ECO:0000313" key="15">
    <source>
        <dbReference type="EMBL" id="PSL15156.1"/>
    </source>
</evidence>
<name>A0A2P8F0C2_9GAMM</name>
<dbReference type="OrthoDB" id="9803631at2"/>
<dbReference type="EC" id="7.2.1.1" evidence="14"/>
<gene>
    <name evidence="14" type="primary">nqrE</name>
    <name evidence="15" type="ORF">CLV44_10550</name>
</gene>
<evidence type="ECO:0000256" key="1">
    <source>
        <dbReference type="ARBA" id="ARBA00004127"/>
    </source>
</evidence>
<dbReference type="EMBL" id="PYGI01000005">
    <property type="protein sequence ID" value="PSL15156.1"/>
    <property type="molecule type" value="Genomic_DNA"/>
</dbReference>
<accession>A0A2P8F0C2</accession>
<evidence type="ECO:0000256" key="4">
    <source>
        <dbReference type="ARBA" id="ARBA00022519"/>
    </source>
</evidence>
<dbReference type="NCBIfam" id="TIGR01940">
    <property type="entry name" value="nqrE"/>
    <property type="match status" value="1"/>
</dbReference>
<feature type="transmembrane region" description="Helical" evidence="14">
    <location>
        <begin position="144"/>
        <end position="164"/>
    </location>
</feature>
<sequence length="202" mass="21646">MEQLISLAVKAIFVENMALAFFLGMCTFLAISKKVQTAIGLGIAVIVVLVITVPVNNLIFNYLLREGALAWAGYPEVDLSFLGYISYIGVIAAIVQIMEMFLDKFVPALYNALGVFLPLITVNCAIMGAALFMVERDYTFGESVVYGAGAGIGWALAIAALAGIREKLKYSDVPHGLRGLGITFITVGLMSLGFMSFSGVQL</sequence>
<evidence type="ECO:0000256" key="3">
    <source>
        <dbReference type="ARBA" id="ARBA00022475"/>
    </source>
</evidence>
<keyword evidence="6 14" id="KW-1278">Translocase</keyword>
<dbReference type="GO" id="GO:0005886">
    <property type="term" value="C:plasma membrane"/>
    <property type="evidence" value="ECO:0007669"/>
    <property type="project" value="UniProtKB-SubCell"/>
</dbReference>
<keyword evidence="12 14" id="KW-0472">Membrane</keyword>
<keyword evidence="8 14" id="KW-0520">NAD</keyword>
<evidence type="ECO:0000256" key="8">
    <source>
        <dbReference type="ARBA" id="ARBA00023027"/>
    </source>
</evidence>
<comment type="catalytic activity">
    <reaction evidence="14">
        <text>a ubiquinone + n Na(+)(in) + NADH + H(+) = a ubiquinol + n Na(+)(out) + NAD(+)</text>
        <dbReference type="Rhea" id="RHEA:47748"/>
        <dbReference type="Rhea" id="RHEA-COMP:9565"/>
        <dbReference type="Rhea" id="RHEA-COMP:9566"/>
        <dbReference type="ChEBI" id="CHEBI:15378"/>
        <dbReference type="ChEBI" id="CHEBI:16389"/>
        <dbReference type="ChEBI" id="CHEBI:17976"/>
        <dbReference type="ChEBI" id="CHEBI:29101"/>
        <dbReference type="ChEBI" id="CHEBI:57540"/>
        <dbReference type="ChEBI" id="CHEBI:57945"/>
        <dbReference type="EC" id="7.2.1.1"/>
    </reaction>
</comment>
<evidence type="ECO:0000256" key="12">
    <source>
        <dbReference type="ARBA" id="ARBA00023136"/>
    </source>
</evidence>
<dbReference type="GO" id="GO:0009276">
    <property type="term" value="C:Gram-negative-bacterium-type cell wall"/>
    <property type="evidence" value="ECO:0007669"/>
    <property type="project" value="InterPro"/>
</dbReference>
<feature type="transmembrane region" description="Helical" evidence="14">
    <location>
        <begin position="109"/>
        <end position="132"/>
    </location>
</feature>
<dbReference type="PANTHER" id="PTHR30335:SF1">
    <property type="entry name" value="NA(+)-TRANSLOCATING NADH-QUINONE REDUCTASE SUBUNIT E"/>
    <property type="match status" value="1"/>
</dbReference>
<dbReference type="GO" id="GO:0022904">
    <property type="term" value="P:respiratory electron transport chain"/>
    <property type="evidence" value="ECO:0007669"/>
    <property type="project" value="InterPro"/>
</dbReference>
<feature type="transmembrane region" description="Helical" evidence="14">
    <location>
        <begin position="12"/>
        <end position="31"/>
    </location>
</feature>
<proteinExistence type="inferred from homology"/>
<comment type="caution">
    <text evidence="15">The sequence shown here is derived from an EMBL/GenBank/DDBJ whole genome shotgun (WGS) entry which is preliminary data.</text>
</comment>
<evidence type="ECO:0000256" key="6">
    <source>
        <dbReference type="ARBA" id="ARBA00022967"/>
    </source>
</evidence>
<comment type="similarity">
    <text evidence="14">Belongs to the NqrDE/RnfAE family.</text>
</comment>
<evidence type="ECO:0000256" key="13">
    <source>
        <dbReference type="ARBA" id="ARBA00023201"/>
    </source>
</evidence>